<dbReference type="PANTHER" id="PTHR34512">
    <property type="entry name" value="CELL SURFACE PROTEIN"/>
    <property type="match status" value="1"/>
</dbReference>
<protein>
    <submittedName>
        <fullName evidence="3">Outer membrane biogenesis protein BamB</fullName>
    </submittedName>
</protein>
<dbReference type="EMBL" id="CP042913">
    <property type="protein sequence ID" value="QEG35051.1"/>
    <property type="molecule type" value="Genomic_DNA"/>
</dbReference>
<feature type="domain" description="Pyrrolo-quinoline quinone repeat" evidence="2">
    <location>
        <begin position="104"/>
        <end position="353"/>
    </location>
</feature>
<dbReference type="InterPro" id="IPR002372">
    <property type="entry name" value="PQQ_rpt_dom"/>
</dbReference>
<dbReference type="RefSeq" id="WP_148073611.1">
    <property type="nucleotide sequence ID" value="NZ_CP042913.1"/>
</dbReference>
<accession>A0A5B9QLN3</accession>
<dbReference type="OrthoDB" id="244732at2"/>
<organism evidence="3 4">
    <name type="scientific">Bythopirellula goksoeyrii</name>
    <dbReference type="NCBI Taxonomy" id="1400387"/>
    <lineage>
        <taxon>Bacteria</taxon>
        <taxon>Pseudomonadati</taxon>
        <taxon>Planctomycetota</taxon>
        <taxon>Planctomycetia</taxon>
        <taxon>Pirellulales</taxon>
        <taxon>Lacipirellulaceae</taxon>
        <taxon>Bythopirellula</taxon>
    </lineage>
</organism>
<dbReference type="Proteomes" id="UP000323917">
    <property type="component" value="Chromosome"/>
</dbReference>
<dbReference type="Gene3D" id="2.130.10.10">
    <property type="entry name" value="YVTN repeat-like/Quinoprotein amine dehydrogenase"/>
    <property type="match status" value="2"/>
</dbReference>
<name>A0A5B9QLN3_9BACT</name>
<dbReference type="InterPro" id="IPR015943">
    <property type="entry name" value="WD40/YVTN_repeat-like_dom_sf"/>
</dbReference>
<dbReference type="AlphaFoldDB" id="A0A5B9QLN3"/>
<evidence type="ECO:0000313" key="3">
    <source>
        <dbReference type="EMBL" id="QEG35051.1"/>
    </source>
</evidence>
<evidence type="ECO:0000259" key="2">
    <source>
        <dbReference type="Pfam" id="PF13360"/>
    </source>
</evidence>
<dbReference type="SMART" id="SM00564">
    <property type="entry name" value="PQQ"/>
    <property type="match status" value="4"/>
</dbReference>
<keyword evidence="4" id="KW-1185">Reference proteome</keyword>
<evidence type="ECO:0000313" key="4">
    <source>
        <dbReference type="Proteomes" id="UP000323917"/>
    </source>
</evidence>
<dbReference type="KEGG" id="bgok:Pr1d_23420"/>
<dbReference type="InterPro" id="IPR011047">
    <property type="entry name" value="Quinoprotein_ADH-like_sf"/>
</dbReference>
<gene>
    <name evidence="3" type="ORF">Pr1d_23420</name>
</gene>
<dbReference type="SUPFAM" id="SSF50998">
    <property type="entry name" value="Quinoprotein alcohol dehydrogenase-like"/>
    <property type="match status" value="1"/>
</dbReference>
<sequence length="451" mass="48726">MQDRYAARLSALGLSIILLAISVPHTIASDWSRFRGPNGSGVSPDTETMPATWTDTENVKWSIDLPGPGSSCPIVVGDKVFVTCWSGYGLDRNEPGDQEDLKRHLVCVNRENGKVLWDKSIDPYLPEDEYGGMFAEHGYASHTPVSDGEKVYAFFGKTGVVAFDMDGNKLWQTSVGMESGIQNWGTASSPLLYKNLVIVPAAAENHALVALDKETGSEVWKQEAEGFAGTWGSPILVDGPDGDKQVVLAVPGEIWAFNSDSGKLKWYSKGPGDNSYTSSVVTSDGNIFALGNRDGDTIAVKVGGKGDVSESNILWTSRERGGIGSPLVHDGLIYWISRDIATCIDAATGEEVYQERLETPPADETAAEEAGGRRGRFSNSSYSSVVAADGKLYFITRQGLCYVLKLGPEFEQLAVNRFGNDEGDFSATPAISDGELFIRSSEKLYCVAEKK</sequence>
<dbReference type="PANTHER" id="PTHR34512:SF30">
    <property type="entry name" value="OUTER MEMBRANE PROTEIN ASSEMBLY FACTOR BAMB"/>
    <property type="match status" value="1"/>
</dbReference>
<evidence type="ECO:0000256" key="1">
    <source>
        <dbReference type="SAM" id="MobiDB-lite"/>
    </source>
</evidence>
<dbReference type="InterPro" id="IPR018391">
    <property type="entry name" value="PQQ_b-propeller_rpt"/>
</dbReference>
<dbReference type="Pfam" id="PF13360">
    <property type="entry name" value="PQQ_2"/>
    <property type="match status" value="1"/>
</dbReference>
<feature type="region of interest" description="Disordered" evidence="1">
    <location>
        <begin position="357"/>
        <end position="379"/>
    </location>
</feature>
<proteinExistence type="predicted"/>
<reference evidence="3 4" key="1">
    <citation type="submission" date="2019-08" db="EMBL/GenBank/DDBJ databases">
        <title>Deep-cultivation of Planctomycetes and their phenomic and genomic characterization uncovers novel biology.</title>
        <authorList>
            <person name="Wiegand S."/>
            <person name="Jogler M."/>
            <person name="Boedeker C."/>
            <person name="Pinto D."/>
            <person name="Vollmers J."/>
            <person name="Rivas-Marin E."/>
            <person name="Kohn T."/>
            <person name="Peeters S.H."/>
            <person name="Heuer A."/>
            <person name="Rast P."/>
            <person name="Oberbeckmann S."/>
            <person name="Bunk B."/>
            <person name="Jeske O."/>
            <person name="Meyerdierks A."/>
            <person name="Storesund J.E."/>
            <person name="Kallscheuer N."/>
            <person name="Luecker S."/>
            <person name="Lage O.M."/>
            <person name="Pohl T."/>
            <person name="Merkel B.J."/>
            <person name="Hornburger P."/>
            <person name="Mueller R.-W."/>
            <person name="Bruemmer F."/>
            <person name="Labrenz M."/>
            <person name="Spormann A.M."/>
            <person name="Op den Camp H."/>
            <person name="Overmann J."/>
            <person name="Amann R."/>
            <person name="Jetten M.S.M."/>
            <person name="Mascher T."/>
            <person name="Medema M.H."/>
            <person name="Devos D.P."/>
            <person name="Kaster A.-K."/>
            <person name="Ovreas L."/>
            <person name="Rohde M."/>
            <person name="Galperin M.Y."/>
            <person name="Jogler C."/>
        </authorList>
    </citation>
    <scope>NUCLEOTIDE SEQUENCE [LARGE SCALE GENOMIC DNA]</scope>
    <source>
        <strain evidence="3 4">Pr1d</strain>
    </source>
</reference>